<dbReference type="OrthoDB" id="21372at2759"/>
<dbReference type="OMA" id="NQFSANE"/>
<sequence>MFNLIKKNNLNYLNKINYRLNIINYLNHHNNYNNNNNNKSNILNNLDIKNRNYSTKKKNDDQDDGSANGGGSKILDIVMDTFQKNGLNFDDLKNIKDLKDFKKFNLDKGIDLENDVNTEDIKTEDLSKDDISEEDYSEDYSEDDSEDVDDHDNNSQGPKVTFLYKPWIKRPKSIFPKTTINIKKKVNEKILLENQLKQLTNKFYKEQEVEKAKQKPVKDIKPTTDQQQQPKPQQPQPQPQPKTDIFGFGVNNIKIDKMYELKKKEEEDKKKIEEEKNKLEKERIEKQRIEKEKELKRIEKKRKSFEKKSYKISTETKDIQKERFKKASNKIYKKIKLLELKRSKNRVSNKIKSSNLSTIKFNKTDPFQHHFNMTDLEQILEKYKTLTKSSINNAAESLSFKDRLQLHLYSFQIYLQGNLFKESTPTTMLYNNLNKLILNDQDKKVIEEALDQEDYFKLFEKTREYHQTNFIQDNLAISYAFQYLKKNSKLYRFFQLLESISINQHITPTDYSDMVQAFLNQDQITSAEMLTSNMESYFQEFYPEVFIHYYEHFKKQKENTTTSQVFDEFMGIFNQFSANEKEYMLLYNPIIEREKSRLASLGEPLTEEAINRAIRENPINNSKQLRTLELYKPILIHCYKNSDIEFAEMLEYKMEREGIQLDLETFNNKIKYQATEGLYLNEDNLSALAYNYKPSKKKASSDKFKGNSQTFMAILYHHLIVEKDVKNSLKNLEQLKKKWNFKLNKFVLNQLIWGLSRINNIKESLNYYNQLKQINATLKSNNSNYSDNMNDSVLLYCMSYYNYPSDALINFIKENNTQISKPILDLITFGYLLNNKSKQINNFKINQEINNNNNNNNDNNDSNNNHHNSNINNNNIENLIEVLDYLSNEKSIIIDTTLVQFLLGRLTDLKKQYNIKPSKNHLILLKNLINNNK</sequence>
<dbReference type="FunCoup" id="F0ZEX0">
    <property type="interactions" value="398"/>
</dbReference>
<dbReference type="RefSeq" id="XP_003285956.1">
    <property type="nucleotide sequence ID" value="XM_003285908.1"/>
</dbReference>
<feature type="region of interest" description="Disordered" evidence="2">
    <location>
        <begin position="210"/>
        <end position="247"/>
    </location>
</feature>
<dbReference type="InParanoid" id="F0ZEX0"/>
<dbReference type="eggNOG" id="ENOG502RFG5">
    <property type="taxonomic scope" value="Eukaryota"/>
</dbReference>
<dbReference type="KEGG" id="dpp:DICPUDRAFT_149887"/>
<evidence type="ECO:0000313" key="3">
    <source>
        <dbReference type="EMBL" id="EGC37482.1"/>
    </source>
</evidence>
<proteinExistence type="predicted"/>
<evidence type="ECO:0000256" key="2">
    <source>
        <dbReference type="SAM" id="MobiDB-lite"/>
    </source>
</evidence>
<dbReference type="VEuPathDB" id="AmoebaDB:DICPUDRAFT_149887"/>
<dbReference type="EMBL" id="GL870998">
    <property type="protein sequence ID" value="EGC37482.1"/>
    <property type="molecule type" value="Genomic_DNA"/>
</dbReference>
<feature type="compositionally biased region" description="Basic and acidic residues" evidence="2">
    <location>
        <begin position="210"/>
        <end position="222"/>
    </location>
</feature>
<feature type="region of interest" description="Disordered" evidence="2">
    <location>
        <begin position="123"/>
        <end position="159"/>
    </location>
</feature>
<dbReference type="GeneID" id="10499695"/>
<reference evidence="4" key="1">
    <citation type="journal article" date="2011" name="Genome Biol.">
        <title>Comparative genomics of the social amoebae Dictyostelium discoideum and Dictyostelium purpureum.</title>
        <authorList>
            <consortium name="US DOE Joint Genome Institute (JGI-PGF)"/>
            <person name="Sucgang R."/>
            <person name="Kuo A."/>
            <person name="Tian X."/>
            <person name="Salerno W."/>
            <person name="Parikh A."/>
            <person name="Feasley C.L."/>
            <person name="Dalin E."/>
            <person name="Tu H."/>
            <person name="Huang E."/>
            <person name="Barry K."/>
            <person name="Lindquist E."/>
            <person name="Shapiro H."/>
            <person name="Bruce D."/>
            <person name="Schmutz J."/>
            <person name="Salamov A."/>
            <person name="Fey P."/>
            <person name="Gaudet P."/>
            <person name="Anjard C."/>
            <person name="Babu M.M."/>
            <person name="Basu S."/>
            <person name="Bushmanova Y."/>
            <person name="van der Wel H."/>
            <person name="Katoh-Kurasawa M."/>
            <person name="Dinh C."/>
            <person name="Coutinho P.M."/>
            <person name="Saito T."/>
            <person name="Elias M."/>
            <person name="Schaap P."/>
            <person name="Kay R.R."/>
            <person name="Henrissat B."/>
            <person name="Eichinger L."/>
            <person name="Rivero F."/>
            <person name="Putnam N.H."/>
            <person name="West C.M."/>
            <person name="Loomis W.F."/>
            <person name="Chisholm R.L."/>
            <person name="Shaulsky G."/>
            <person name="Strassmann J.E."/>
            <person name="Queller D.C."/>
            <person name="Kuspa A."/>
            <person name="Grigoriev I.V."/>
        </authorList>
    </citation>
    <scope>NUCLEOTIDE SEQUENCE [LARGE SCALE GENOMIC DNA]</scope>
    <source>
        <strain evidence="4">QSDP1</strain>
    </source>
</reference>
<keyword evidence="4" id="KW-1185">Reference proteome</keyword>
<protein>
    <submittedName>
        <fullName evidence="3">Uncharacterized protein</fullName>
    </submittedName>
</protein>
<feature type="compositionally biased region" description="Acidic residues" evidence="2">
    <location>
        <begin position="131"/>
        <end position="150"/>
    </location>
</feature>
<evidence type="ECO:0000313" key="4">
    <source>
        <dbReference type="Proteomes" id="UP000001064"/>
    </source>
</evidence>
<keyword evidence="1" id="KW-0175">Coiled coil</keyword>
<gene>
    <name evidence="3" type="ORF">DICPUDRAFT_149887</name>
</gene>
<dbReference type="AlphaFoldDB" id="F0ZEX0"/>
<accession>F0ZEX0</accession>
<feature type="coiled-coil region" evidence="1">
    <location>
        <begin position="255"/>
        <end position="308"/>
    </location>
</feature>
<dbReference type="Proteomes" id="UP000001064">
    <property type="component" value="Unassembled WGS sequence"/>
</dbReference>
<feature type="region of interest" description="Disordered" evidence="2">
    <location>
        <begin position="849"/>
        <end position="870"/>
    </location>
</feature>
<organism evidence="3 4">
    <name type="scientific">Dictyostelium purpureum</name>
    <name type="common">Slime mold</name>
    <dbReference type="NCBI Taxonomy" id="5786"/>
    <lineage>
        <taxon>Eukaryota</taxon>
        <taxon>Amoebozoa</taxon>
        <taxon>Evosea</taxon>
        <taxon>Eumycetozoa</taxon>
        <taxon>Dictyostelia</taxon>
        <taxon>Dictyosteliales</taxon>
        <taxon>Dictyosteliaceae</taxon>
        <taxon>Dictyostelium</taxon>
    </lineage>
</organism>
<name>F0ZEX0_DICPU</name>
<evidence type="ECO:0000256" key="1">
    <source>
        <dbReference type="SAM" id="Coils"/>
    </source>
</evidence>